<feature type="signal peptide" evidence="1">
    <location>
        <begin position="1"/>
        <end position="20"/>
    </location>
</feature>
<dbReference type="RefSeq" id="WP_061833075.1">
    <property type="nucleotide sequence ID" value="NZ_LUKE01000001.1"/>
</dbReference>
<sequence length="235" mass="26033">MNSVISKITALLLCSSLAYGANITLPENELPSETVIPKTDTKMVVLNRTVQKAKRASIGVAAGVLMDEIFYNAQVLTIDARYNFDEGGAWGFRWDQWMGNATSYSDTFANHSAKMNFSAAPPRKSGAFVLRSWDSYYGKVSMGKEVITPMSFSWLALVGAQNWETTWLPAVQAGAQLKLYFTKKTSVDLGYLFSLYQKMDPSSVRVRDNATPSADSFEKKLNFGQTVQLGITQVF</sequence>
<dbReference type="AlphaFoldDB" id="A0A150WM15"/>
<dbReference type="Proteomes" id="UP000075320">
    <property type="component" value="Unassembled WGS sequence"/>
</dbReference>
<keyword evidence="1" id="KW-0732">Signal</keyword>
<name>A0A150WM15_BDEBC</name>
<gene>
    <name evidence="2" type="ORF">AZI86_00175</name>
</gene>
<proteinExistence type="predicted"/>
<keyword evidence="3" id="KW-1185">Reference proteome</keyword>
<dbReference type="EMBL" id="LUKE01000001">
    <property type="protein sequence ID" value="KYG65531.1"/>
    <property type="molecule type" value="Genomic_DNA"/>
</dbReference>
<evidence type="ECO:0000256" key="1">
    <source>
        <dbReference type="SAM" id="SignalP"/>
    </source>
</evidence>
<reference evidence="2 3" key="1">
    <citation type="submission" date="2016-03" db="EMBL/GenBank/DDBJ databases">
        <authorList>
            <person name="Ploux O."/>
        </authorList>
    </citation>
    <scope>NUCLEOTIDE SEQUENCE [LARGE SCALE GENOMIC DNA]</scope>
    <source>
        <strain evidence="2 3">R0</strain>
    </source>
</reference>
<feature type="chain" id="PRO_5007573214" description="DUF3078 domain-containing protein" evidence="1">
    <location>
        <begin position="21"/>
        <end position="235"/>
    </location>
</feature>
<protein>
    <recommendedName>
        <fullName evidence="4">DUF3078 domain-containing protein</fullName>
    </recommendedName>
</protein>
<comment type="caution">
    <text evidence="2">The sequence shown here is derived from an EMBL/GenBank/DDBJ whole genome shotgun (WGS) entry which is preliminary data.</text>
</comment>
<accession>A0A150WM15</accession>
<organism evidence="2 3">
    <name type="scientific">Bdellovibrio bacteriovorus</name>
    <dbReference type="NCBI Taxonomy" id="959"/>
    <lineage>
        <taxon>Bacteria</taxon>
        <taxon>Pseudomonadati</taxon>
        <taxon>Bdellovibrionota</taxon>
        <taxon>Bdellovibrionia</taxon>
        <taxon>Bdellovibrionales</taxon>
        <taxon>Pseudobdellovibrionaceae</taxon>
        <taxon>Bdellovibrio</taxon>
    </lineage>
</organism>
<evidence type="ECO:0000313" key="3">
    <source>
        <dbReference type="Proteomes" id="UP000075320"/>
    </source>
</evidence>
<evidence type="ECO:0008006" key="4">
    <source>
        <dbReference type="Google" id="ProtNLM"/>
    </source>
</evidence>
<evidence type="ECO:0000313" key="2">
    <source>
        <dbReference type="EMBL" id="KYG65531.1"/>
    </source>
</evidence>